<feature type="signal peptide" evidence="8">
    <location>
        <begin position="1"/>
        <end position="20"/>
    </location>
</feature>
<feature type="chain" id="PRO_5039685886" description="peptidylprolyl isomerase" evidence="8">
    <location>
        <begin position="21"/>
        <end position="329"/>
    </location>
</feature>
<evidence type="ECO:0000256" key="8">
    <source>
        <dbReference type="SAM" id="SignalP"/>
    </source>
</evidence>
<dbReference type="STRING" id="1278298.GCA_000428685_00701"/>
<dbReference type="AlphaFoldDB" id="A0A448KDN4"/>
<comment type="similarity">
    <text evidence="2">Belongs to the FKBP-type PPIase family.</text>
</comment>
<evidence type="ECO:0000256" key="7">
    <source>
        <dbReference type="SAM" id="MobiDB-lite"/>
    </source>
</evidence>
<organism evidence="10 11">
    <name type="scientific">Actinomyces slackii</name>
    <dbReference type="NCBI Taxonomy" id="52774"/>
    <lineage>
        <taxon>Bacteria</taxon>
        <taxon>Bacillati</taxon>
        <taxon>Actinomycetota</taxon>
        <taxon>Actinomycetes</taxon>
        <taxon>Actinomycetales</taxon>
        <taxon>Actinomycetaceae</taxon>
        <taxon>Actinomyces</taxon>
    </lineage>
</organism>
<gene>
    <name evidence="10" type="primary">fkbP_2</name>
    <name evidence="10" type="ORF">NCTC11923_01691</name>
</gene>
<evidence type="ECO:0000313" key="10">
    <source>
        <dbReference type="EMBL" id="VEG75039.1"/>
    </source>
</evidence>
<dbReference type="EMBL" id="LR134363">
    <property type="protein sequence ID" value="VEG75039.1"/>
    <property type="molecule type" value="Genomic_DNA"/>
</dbReference>
<dbReference type="InterPro" id="IPR001179">
    <property type="entry name" value="PPIase_FKBP_dom"/>
</dbReference>
<evidence type="ECO:0000256" key="3">
    <source>
        <dbReference type="ARBA" id="ARBA00013194"/>
    </source>
</evidence>
<comment type="catalytic activity">
    <reaction evidence="1 6">
        <text>[protein]-peptidylproline (omega=180) = [protein]-peptidylproline (omega=0)</text>
        <dbReference type="Rhea" id="RHEA:16237"/>
        <dbReference type="Rhea" id="RHEA-COMP:10747"/>
        <dbReference type="Rhea" id="RHEA-COMP:10748"/>
        <dbReference type="ChEBI" id="CHEBI:83833"/>
        <dbReference type="ChEBI" id="CHEBI:83834"/>
        <dbReference type="EC" id="5.2.1.8"/>
    </reaction>
</comment>
<keyword evidence="8" id="KW-0732">Signal</keyword>
<dbReference type="Gene3D" id="3.10.50.40">
    <property type="match status" value="1"/>
</dbReference>
<reference evidence="10 11" key="1">
    <citation type="submission" date="2018-12" db="EMBL/GenBank/DDBJ databases">
        <authorList>
            <consortium name="Pathogen Informatics"/>
        </authorList>
    </citation>
    <scope>NUCLEOTIDE SEQUENCE [LARGE SCALE GENOMIC DNA]</scope>
    <source>
        <strain evidence="10 11">NCTC11923</strain>
    </source>
</reference>
<sequence>MRRTHLTLTTMALAACLTLAACGQSGGGAQSTAAAQASTQATAQPAPGPVDCSTVTVDSDSDALPVIKGEAGAEPAVSWTGKEPPANLTVKTLDQGSGQELKETDTVIAHYVGWQWDTNEAFDSSWSRGGSPAAFSLQQVVSGWTCGLTGAHVGDRVLMSIPADLAYGDDPAGGRPTGTLVFVVEIKGGGSSDEIAAGTKDAVMEGEAAVQAKGVTVGGELGAAATVSVNEGAAEPTAPEVIVLARGTGEPIKAGDTILAHTASMSWDNSTPNSTWENQSPQSIPVTDQKPMSDLVGVPAGSRVVVLTPADAASGAPASAHVVDIEQIL</sequence>
<keyword evidence="5 6" id="KW-0413">Isomerase</keyword>
<dbReference type="InterPro" id="IPR046357">
    <property type="entry name" value="PPIase_dom_sf"/>
</dbReference>
<feature type="region of interest" description="Disordered" evidence="7">
    <location>
        <begin position="269"/>
        <end position="289"/>
    </location>
</feature>
<dbReference type="Proteomes" id="UP000276899">
    <property type="component" value="Chromosome"/>
</dbReference>
<evidence type="ECO:0000256" key="1">
    <source>
        <dbReference type="ARBA" id="ARBA00000971"/>
    </source>
</evidence>
<protein>
    <recommendedName>
        <fullName evidence="3 6">peptidylprolyl isomerase</fullName>
        <ecNumber evidence="3 6">5.2.1.8</ecNumber>
    </recommendedName>
</protein>
<evidence type="ECO:0000259" key="9">
    <source>
        <dbReference type="PROSITE" id="PS50059"/>
    </source>
</evidence>
<dbReference type="GO" id="GO:0003755">
    <property type="term" value="F:peptidyl-prolyl cis-trans isomerase activity"/>
    <property type="evidence" value="ECO:0007669"/>
    <property type="project" value="UniProtKB-KW"/>
</dbReference>
<dbReference type="Pfam" id="PF00254">
    <property type="entry name" value="FKBP_C"/>
    <property type="match status" value="1"/>
</dbReference>
<feature type="domain" description="PPIase FKBP-type" evidence="9">
    <location>
        <begin position="104"/>
        <end position="190"/>
    </location>
</feature>
<accession>A0A448KDN4</accession>
<evidence type="ECO:0000256" key="6">
    <source>
        <dbReference type="PROSITE-ProRule" id="PRU00277"/>
    </source>
</evidence>
<dbReference type="EC" id="5.2.1.8" evidence="3 6"/>
<dbReference type="PANTHER" id="PTHR43811:SF19">
    <property type="entry name" value="39 KDA FK506-BINDING NUCLEAR PROTEIN"/>
    <property type="match status" value="1"/>
</dbReference>
<evidence type="ECO:0000313" key="11">
    <source>
        <dbReference type="Proteomes" id="UP000276899"/>
    </source>
</evidence>
<name>A0A448KDN4_9ACTO</name>
<dbReference type="KEGG" id="asla:NCTC11923_01691"/>
<evidence type="ECO:0000256" key="5">
    <source>
        <dbReference type="ARBA" id="ARBA00023235"/>
    </source>
</evidence>
<feature type="compositionally biased region" description="Polar residues" evidence="7">
    <location>
        <begin position="269"/>
        <end position="286"/>
    </location>
</feature>
<dbReference type="SUPFAM" id="SSF54534">
    <property type="entry name" value="FKBP-like"/>
    <property type="match status" value="2"/>
</dbReference>
<proteinExistence type="inferred from homology"/>
<dbReference type="RefSeq" id="WP_026427707.1">
    <property type="nucleotide sequence ID" value="NZ_CBCRWE010000023.1"/>
</dbReference>
<dbReference type="PROSITE" id="PS50059">
    <property type="entry name" value="FKBP_PPIASE"/>
    <property type="match status" value="1"/>
</dbReference>
<keyword evidence="11" id="KW-1185">Reference proteome</keyword>
<evidence type="ECO:0000256" key="2">
    <source>
        <dbReference type="ARBA" id="ARBA00006577"/>
    </source>
</evidence>
<dbReference type="PROSITE" id="PS51257">
    <property type="entry name" value="PROKAR_LIPOPROTEIN"/>
    <property type="match status" value="1"/>
</dbReference>
<keyword evidence="4 6" id="KW-0697">Rotamase</keyword>
<dbReference type="PANTHER" id="PTHR43811">
    <property type="entry name" value="FKBP-TYPE PEPTIDYL-PROLYL CIS-TRANS ISOMERASE FKPA"/>
    <property type="match status" value="1"/>
</dbReference>
<evidence type="ECO:0000256" key="4">
    <source>
        <dbReference type="ARBA" id="ARBA00023110"/>
    </source>
</evidence>